<name>A0ABP1ADD9_9BRYO</name>
<sequence length="284" mass="31930">MAPHGLAPRLFARFSAVVRSELQNFGAIPVLARSFSARATGLLAKANVTKGNFEDAYEQLKGHLQKVDFVAIDLEMTGVESTMWRRNLEMDTCETRYQNLKHSAEKFAVWQMWSVSFQMGRDWKQNIAEEHEIPLTRSRDVLFAEKIRVQVGEWRDGLLDNQRKWQWTDGGGGGGGVRTIAKPDLFSIPLDPTKEDPTFPKQDIAVSSGFGSLRPSVMLDTMSPFHSKVVKQVLWKNFHDLVGVMKDKGSAGGVTGDWSQIQVGFTSSKEDKNQLLEEIAQEEK</sequence>
<evidence type="ECO:0000313" key="3">
    <source>
        <dbReference type="EMBL" id="CAK9860488.1"/>
    </source>
</evidence>
<dbReference type="Pfam" id="PF04857">
    <property type="entry name" value="CAF1"/>
    <property type="match status" value="1"/>
</dbReference>
<dbReference type="PANTHER" id="PTHR15092:SF22">
    <property type="entry name" value="POLY(A)-SPECIFIC RIBONUCLEASE PNLDC1"/>
    <property type="match status" value="1"/>
</dbReference>
<proteinExistence type="inferred from homology"/>
<accession>A0ABP1ADD9</accession>
<gene>
    <name evidence="3" type="ORF">CSSPJE1EN2_LOCUS3483</name>
</gene>
<dbReference type="Proteomes" id="UP001497522">
    <property type="component" value="Chromosome 11"/>
</dbReference>
<dbReference type="InterPro" id="IPR036397">
    <property type="entry name" value="RNaseH_sf"/>
</dbReference>
<comment type="cofactor">
    <cofactor evidence="1">
        <name>a divalent metal cation</name>
        <dbReference type="ChEBI" id="CHEBI:60240"/>
    </cofactor>
</comment>
<reference evidence="3" key="1">
    <citation type="submission" date="2024-03" db="EMBL/GenBank/DDBJ databases">
        <authorList>
            <consortium name="ELIXIR-Norway"/>
            <consortium name="Elixir Norway"/>
        </authorList>
    </citation>
    <scope>NUCLEOTIDE SEQUENCE</scope>
</reference>
<comment type="similarity">
    <text evidence="2">Belongs to the CAF1 family.</text>
</comment>
<dbReference type="InterPro" id="IPR012337">
    <property type="entry name" value="RNaseH-like_sf"/>
</dbReference>
<evidence type="ECO:0000256" key="2">
    <source>
        <dbReference type="ARBA" id="ARBA00008372"/>
    </source>
</evidence>
<dbReference type="InterPro" id="IPR051181">
    <property type="entry name" value="CAF1_poly(A)_ribonucleases"/>
</dbReference>
<dbReference type="SUPFAM" id="SSF53098">
    <property type="entry name" value="Ribonuclease H-like"/>
    <property type="match status" value="1"/>
</dbReference>
<dbReference type="EMBL" id="OZ023712">
    <property type="protein sequence ID" value="CAK9860488.1"/>
    <property type="molecule type" value="Genomic_DNA"/>
</dbReference>
<protein>
    <recommendedName>
        <fullName evidence="5">Polynucleotidyl transferase</fullName>
    </recommendedName>
</protein>
<keyword evidence="4" id="KW-1185">Reference proteome</keyword>
<organism evidence="3 4">
    <name type="scientific">Sphagnum jensenii</name>
    <dbReference type="NCBI Taxonomy" id="128206"/>
    <lineage>
        <taxon>Eukaryota</taxon>
        <taxon>Viridiplantae</taxon>
        <taxon>Streptophyta</taxon>
        <taxon>Embryophyta</taxon>
        <taxon>Bryophyta</taxon>
        <taxon>Sphagnophytina</taxon>
        <taxon>Sphagnopsida</taxon>
        <taxon>Sphagnales</taxon>
        <taxon>Sphagnaceae</taxon>
        <taxon>Sphagnum</taxon>
    </lineage>
</organism>
<evidence type="ECO:0000313" key="4">
    <source>
        <dbReference type="Proteomes" id="UP001497522"/>
    </source>
</evidence>
<evidence type="ECO:0008006" key="5">
    <source>
        <dbReference type="Google" id="ProtNLM"/>
    </source>
</evidence>
<dbReference type="Gene3D" id="3.30.420.10">
    <property type="entry name" value="Ribonuclease H-like superfamily/Ribonuclease H"/>
    <property type="match status" value="1"/>
</dbReference>
<dbReference type="PANTHER" id="PTHR15092">
    <property type="entry name" value="POLY A -SPECIFIC RIBONUCLEASE/TARGET OF EGR1, MEMBER 1"/>
    <property type="match status" value="1"/>
</dbReference>
<evidence type="ECO:0000256" key="1">
    <source>
        <dbReference type="ARBA" id="ARBA00001968"/>
    </source>
</evidence>
<dbReference type="InterPro" id="IPR006941">
    <property type="entry name" value="RNase_CAF1"/>
</dbReference>